<dbReference type="InterPro" id="IPR052526">
    <property type="entry name" value="HTH-type_Bedaq_tolerance"/>
</dbReference>
<comment type="caution">
    <text evidence="2">The sequence shown here is derived from an EMBL/GenBank/DDBJ whole genome shotgun (WGS) entry which is preliminary data.</text>
</comment>
<evidence type="ECO:0000313" key="2">
    <source>
        <dbReference type="EMBL" id="GAB07348.1"/>
    </source>
</evidence>
<dbReference type="PROSITE" id="PS50995">
    <property type="entry name" value="HTH_MARR_2"/>
    <property type="match status" value="1"/>
</dbReference>
<dbReference type="eggNOG" id="COG1846">
    <property type="taxonomic scope" value="Bacteria"/>
</dbReference>
<dbReference type="AlphaFoldDB" id="G7GUS3"/>
<dbReference type="InterPro" id="IPR000835">
    <property type="entry name" value="HTH_MarR-typ"/>
</dbReference>
<dbReference type="GO" id="GO:0003700">
    <property type="term" value="F:DNA-binding transcription factor activity"/>
    <property type="evidence" value="ECO:0007669"/>
    <property type="project" value="InterPro"/>
</dbReference>
<proteinExistence type="predicted"/>
<dbReference type="PANTHER" id="PTHR39515:SF2">
    <property type="entry name" value="HTH-TYPE TRANSCRIPTIONAL REGULATOR RV0880"/>
    <property type="match status" value="1"/>
</dbReference>
<accession>G7GUS3</accession>
<dbReference type="SMART" id="SM00347">
    <property type="entry name" value="HTH_MARR"/>
    <property type="match status" value="1"/>
</dbReference>
<name>G7GUS3_9ACTN</name>
<dbReference type="Pfam" id="PF01047">
    <property type="entry name" value="MarR"/>
    <property type="match status" value="1"/>
</dbReference>
<dbReference type="Proteomes" id="UP000006023">
    <property type="component" value="Unassembled WGS sequence"/>
</dbReference>
<keyword evidence="3" id="KW-1185">Reference proteome</keyword>
<dbReference type="SUPFAM" id="SSF46785">
    <property type="entry name" value="Winged helix' DNA-binding domain"/>
    <property type="match status" value="1"/>
</dbReference>
<evidence type="ECO:0000259" key="1">
    <source>
        <dbReference type="PROSITE" id="PS50995"/>
    </source>
</evidence>
<gene>
    <name evidence="2" type="ORF">GOAMR_64_00310</name>
</gene>
<sequence length="150" mass="16268">MEIPGKTLGAAADAELAETLYALLSAMLRHRPREMSMTSSSTLAALLSDGPMRVTALAARQGVTQPTMTTLVHSLERDGLVVRMPDPADGRATLVRLTDAGAELVRDRRRQYAEVVAGYVRMLPDGRRRSLDEALPAIRALETLMRGDPA</sequence>
<dbReference type="STRING" id="1075090.GOAMR_64_00310"/>
<dbReference type="InterPro" id="IPR011991">
    <property type="entry name" value="ArsR-like_HTH"/>
</dbReference>
<dbReference type="InterPro" id="IPR036388">
    <property type="entry name" value="WH-like_DNA-bd_sf"/>
</dbReference>
<dbReference type="PANTHER" id="PTHR39515">
    <property type="entry name" value="CONSERVED PROTEIN"/>
    <property type="match status" value="1"/>
</dbReference>
<dbReference type="Gene3D" id="1.10.10.10">
    <property type="entry name" value="Winged helix-like DNA-binding domain superfamily/Winged helix DNA-binding domain"/>
    <property type="match status" value="1"/>
</dbReference>
<dbReference type="EMBL" id="BAED01000064">
    <property type="protein sequence ID" value="GAB07348.1"/>
    <property type="molecule type" value="Genomic_DNA"/>
</dbReference>
<dbReference type="InterPro" id="IPR036390">
    <property type="entry name" value="WH_DNA-bd_sf"/>
</dbReference>
<evidence type="ECO:0000313" key="3">
    <source>
        <dbReference type="Proteomes" id="UP000006023"/>
    </source>
</evidence>
<protein>
    <submittedName>
        <fullName evidence="2">Putative MarR family transcriptional regulator</fullName>
    </submittedName>
</protein>
<reference evidence="2 3" key="1">
    <citation type="submission" date="2011-11" db="EMBL/GenBank/DDBJ databases">
        <title>Whole genome shotgun sequence of Gordonia amarae NBRC 15530.</title>
        <authorList>
            <person name="Takarada H."/>
            <person name="Hosoyama A."/>
            <person name="Tsuchikane K."/>
            <person name="Katsumata H."/>
            <person name="Yamazaki S."/>
            <person name="Fujita N."/>
        </authorList>
    </citation>
    <scope>NUCLEOTIDE SEQUENCE [LARGE SCALE GENOMIC DNA]</scope>
    <source>
        <strain evidence="2 3">NBRC 15530</strain>
    </source>
</reference>
<feature type="domain" description="HTH marR-type" evidence="1">
    <location>
        <begin position="13"/>
        <end position="140"/>
    </location>
</feature>
<organism evidence="2 3">
    <name type="scientific">Gordonia amarae NBRC 15530</name>
    <dbReference type="NCBI Taxonomy" id="1075090"/>
    <lineage>
        <taxon>Bacteria</taxon>
        <taxon>Bacillati</taxon>
        <taxon>Actinomycetota</taxon>
        <taxon>Actinomycetes</taxon>
        <taxon>Mycobacteriales</taxon>
        <taxon>Gordoniaceae</taxon>
        <taxon>Gordonia</taxon>
    </lineage>
</organism>
<dbReference type="CDD" id="cd00090">
    <property type="entry name" value="HTH_ARSR"/>
    <property type="match status" value="1"/>
</dbReference>